<dbReference type="EMBL" id="AP005490">
    <property type="protein sequence ID" value="BAD03625.1"/>
    <property type="molecule type" value="Genomic_DNA"/>
</dbReference>
<reference evidence="4" key="3">
    <citation type="journal article" date="2005" name="Nature">
        <title>The map-based sequence of the rice genome.</title>
        <authorList>
            <consortium name="International rice genome sequencing project (IRGSP)"/>
            <person name="Matsumoto T."/>
            <person name="Wu J."/>
            <person name="Kanamori H."/>
            <person name="Katayose Y."/>
            <person name="Fujisawa M."/>
            <person name="Namiki N."/>
            <person name="Mizuno H."/>
            <person name="Yamamoto K."/>
            <person name="Antonio B.A."/>
            <person name="Baba T."/>
            <person name="Sakata K."/>
            <person name="Nagamura Y."/>
            <person name="Aoki H."/>
            <person name="Arikawa K."/>
            <person name="Arita K."/>
            <person name="Bito T."/>
            <person name="Chiden Y."/>
            <person name="Fujitsuka N."/>
            <person name="Fukunaka R."/>
            <person name="Hamada M."/>
            <person name="Harada C."/>
            <person name="Hayashi A."/>
            <person name="Hijishita S."/>
            <person name="Honda M."/>
            <person name="Hosokawa S."/>
            <person name="Ichikawa Y."/>
            <person name="Idonuma A."/>
            <person name="Iijima M."/>
            <person name="Ikeda M."/>
            <person name="Ikeno M."/>
            <person name="Ito K."/>
            <person name="Ito S."/>
            <person name="Ito T."/>
            <person name="Ito Y."/>
            <person name="Ito Y."/>
            <person name="Iwabuchi A."/>
            <person name="Kamiya K."/>
            <person name="Karasawa W."/>
            <person name="Kurita K."/>
            <person name="Katagiri S."/>
            <person name="Kikuta A."/>
            <person name="Kobayashi H."/>
            <person name="Kobayashi N."/>
            <person name="Machita K."/>
            <person name="Maehara T."/>
            <person name="Masukawa M."/>
            <person name="Mizubayashi T."/>
            <person name="Mukai Y."/>
            <person name="Nagasaki H."/>
            <person name="Nagata Y."/>
            <person name="Naito S."/>
            <person name="Nakashima M."/>
            <person name="Nakama Y."/>
            <person name="Nakamichi Y."/>
            <person name="Nakamura M."/>
            <person name="Meguro A."/>
            <person name="Negishi M."/>
            <person name="Ohta I."/>
            <person name="Ohta T."/>
            <person name="Okamoto M."/>
            <person name="Ono N."/>
            <person name="Saji S."/>
            <person name="Sakaguchi M."/>
            <person name="Sakai K."/>
            <person name="Shibata M."/>
            <person name="Shimokawa T."/>
            <person name="Song J."/>
            <person name="Takazaki Y."/>
            <person name="Terasawa K."/>
            <person name="Tsugane M."/>
            <person name="Tsuji K."/>
            <person name="Ueda S."/>
            <person name="Waki K."/>
            <person name="Yamagata H."/>
            <person name="Yamamoto M."/>
            <person name="Yamamoto S."/>
            <person name="Yamane H."/>
            <person name="Yoshiki S."/>
            <person name="Yoshihara R."/>
            <person name="Yukawa K."/>
            <person name="Zhong H."/>
            <person name="Yano M."/>
            <person name="Yuan Q."/>
            <person name="Ouyang S."/>
            <person name="Liu J."/>
            <person name="Jones K.M."/>
            <person name="Gansberger K."/>
            <person name="Moffat K."/>
            <person name="Hill J."/>
            <person name="Bera J."/>
            <person name="Fadrosh D."/>
            <person name="Jin S."/>
            <person name="Johri S."/>
            <person name="Kim M."/>
            <person name="Overton L."/>
            <person name="Reardon M."/>
            <person name="Tsitrin T."/>
            <person name="Vuong H."/>
            <person name="Weaver B."/>
            <person name="Ciecko A."/>
            <person name="Tallon L."/>
            <person name="Jackson J."/>
            <person name="Pai G."/>
            <person name="Aken S.V."/>
            <person name="Utterback T."/>
            <person name="Reidmuller S."/>
            <person name="Feldblyum T."/>
            <person name="Hsiao J."/>
            <person name="Zismann V."/>
            <person name="Iobst S."/>
            <person name="de Vazeille A.R."/>
            <person name="Buell C.R."/>
            <person name="Ying K."/>
            <person name="Li Y."/>
            <person name="Lu T."/>
            <person name="Huang Y."/>
            <person name="Zhao Q."/>
            <person name="Feng Q."/>
            <person name="Zhang L."/>
            <person name="Zhu J."/>
            <person name="Weng Q."/>
            <person name="Mu J."/>
            <person name="Lu Y."/>
            <person name="Fan D."/>
            <person name="Liu Y."/>
            <person name="Guan J."/>
            <person name="Zhang Y."/>
            <person name="Yu S."/>
            <person name="Liu X."/>
            <person name="Zhang Y."/>
            <person name="Hong G."/>
            <person name="Han B."/>
            <person name="Choisne N."/>
            <person name="Demange N."/>
            <person name="Orjeda G."/>
            <person name="Samain S."/>
            <person name="Cattolico L."/>
            <person name="Pelletier E."/>
            <person name="Couloux A."/>
            <person name="Segurens B."/>
            <person name="Wincker P."/>
            <person name="D'Hont A."/>
            <person name="Scarpelli C."/>
            <person name="Weissenbach J."/>
            <person name="Salanoubat M."/>
            <person name="Quetier F."/>
            <person name="Yu Y."/>
            <person name="Kim H.R."/>
            <person name="Rambo T."/>
            <person name="Currie J."/>
            <person name="Collura K."/>
            <person name="Luo M."/>
            <person name="Yang T."/>
            <person name="Ammiraju J.S.S."/>
            <person name="Engler F."/>
            <person name="Soderlund C."/>
            <person name="Wing R.A."/>
            <person name="Palmer L.E."/>
            <person name="de la Bastide M."/>
            <person name="Spiegel L."/>
            <person name="Nascimento L."/>
            <person name="Zutavern T."/>
            <person name="O'Shaughnessy A."/>
            <person name="Dike S."/>
            <person name="Dedhia N."/>
            <person name="Preston R."/>
            <person name="Balija V."/>
            <person name="McCombie W.R."/>
            <person name="Chow T."/>
            <person name="Chen H."/>
            <person name="Chung M."/>
            <person name="Chen C."/>
            <person name="Shaw J."/>
            <person name="Wu H."/>
            <person name="Hsiao K."/>
            <person name="Chao Y."/>
            <person name="Chu M."/>
            <person name="Cheng C."/>
            <person name="Hour A."/>
            <person name="Lee P."/>
            <person name="Lin S."/>
            <person name="Lin Y."/>
            <person name="Liou J."/>
            <person name="Liu S."/>
            <person name="Hsing Y."/>
            <person name="Raghuvanshi S."/>
            <person name="Mohanty A."/>
            <person name="Bharti A.K."/>
            <person name="Gaur A."/>
            <person name="Gupta V."/>
            <person name="Kumar D."/>
            <person name="Ravi V."/>
            <person name="Vij S."/>
            <person name="Kapur A."/>
            <person name="Khurana P."/>
            <person name="Khurana P."/>
            <person name="Khurana J.P."/>
            <person name="Tyagi A.K."/>
            <person name="Gaikwad K."/>
            <person name="Singh A."/>
            <person name="Dalal V."/>
            <person name="Srivastava S."/>
            <person name="Dixit A."/>
            <person name="Pal A.K."/>
            <person name="Ghazi I.A."/>
            <person name="Yadav M."/>
            <person name="Pandit A."/>
            <person name="Bhargava A."/>
            <person name="Sureshbabu K."/>
            <person name="Batra K."/>
            <person name="Sharma T.R."/>
            <person name="Mohapatra T."/>
            <person name="Singh N.K."/>
            <person name="Messing J."/>
            <person name="Nelson A.B."/>
            <person name="Fuks G."/>
            <person name="Kavchok S."/>
            <person name="Keizer G."/>
            <person name="Linton E."/>
            <person name="Llaca V."/>
            <person name="Song R."/>
            <person name="Tanyolac B."/>
            <person name="Young S."/>
            <person name="Ho-Il K."/>
            <person name="Hahn J.H."/>
            <person name="Sangsakoo G."/>
            <person name="Vanavichit A."/>
            <person name="de Mattos Luiz.A.T."/>
            <person name="Zimmer P.D."/>
            <person name="Malone G."/>
            <person name="Dellagostin O."/>
            <person name="de Oliveira A.C."/>
            <person name="Bevan M."/>
            <person name="Bancroft I."/>
            <person name="Minx P."/>
            <person name="Cordum H."/>
            <person name="Wilson R."/>
            <person name="Cheng Z."/>
            <person name="Jin W."/>
            <person name="Jiang J."/>
            <person name="Leong S.A."/>
            <person name="Iwama H."/>
            <person name="Gojobori T."/>
            <person name="Itoh T."/>
            <person name="Niimura Y."/>
            <person name="Fujii Y."/>
            <person name="Habara T."/>
            <person name="Sakai H."/>
            <person name="Sato Y."/>
            <person name="Wilson G."/>
            <person name="Kumar K."/>
            <person name="McCouch S."/>
            <person name="Juretic N."/>
            <person name="Hoen D."/>
            <person name="Wright S."/>
            <person name="Bruskiewich R."/>
            <person name="Bureau T."/>
            <person name="Miyao A."/>
            <person name="Hirochika H."/>
            <person name="Nishikawa T."/>
            <person name="Kadowaki K."/>
            <person name="Sugiura M."/>
            <person name="Burr B."/>
            <person name="Sasaki T."/>
        </authorList>
    </citation>
    <scope>NUCLEOTIDE SEQUENCE [LARGE SCALE GENOMIC DNA]</scope>
    <source>
        <strain evidence="4">cv. Nipponbare</strain>
    </source>
</reference>
<dbReference type="Proteomes" id="UP000000763">
    <property type="component" value="Chromosome 8"/>
</dbReference>
<reference evidence="2" key="1">
    <citation type="submission" date="2002-02" db="EMBL/GenBank/DDBJ databases">
        <title>Oryza sativa nipponbare(GA3) genomic DNA, chromosome 8, PAC clone:P0670E08.</title>
        <authorList>
            <person name="Sasaki T."/>
            <person name="Matsumoto T."/>
            <person name="Yamamoto K."/>
        </authorList>
    </citation>
    <scope>NUCLEOTIDE SEQUENCE</scope>
</reference>
<feature type="compositionally biased region" description="Gly residues" evidence="1">
    <location>
        <begin position="40"/>
        <end position="61"/>
    </location>
</feature>
<accession>Q6Z0I1</accession>
<evidence type="ECO:0000313" key="4">
    <source>
        <dbReference type="Proteomes" id="UP000000763"/>
    </source>
</evidence>
<gene>
    <name evidence="3" type="ORF">OSJNBa0049I01.8</name>
    <name evidence="2" type="ORF">P0670E08.19</name>
</gene>
<reference evidence="4" key="4">
    <citation type="journal article" date="2008" name="Nucleic Acids Res.">
        <title>The rice annotation project database (RAP-DB): 2008 update.</title>
        <authorList>
            <consortium name="The rice annotation project (RAP)"/>
        </authorList>
    </citation>
    <scope>GENOME REANNOTATION</scope>
    <source>
        <strain evidence="4">cv. Nipponbare</strain>
    </source>
</reference>
<organism evidence="3 4">
    <name type="scientific">Oryza sativa subsp. japonica</name>
    <name type="common">Rice</name>
    <dbReference type="NCBI Taxonomy" id="39947"/>
    <lineage>
        <taxon>Eukaryota</taxon>
        <taxon>Viridiplantae</taxon>
        <taxon>Streptophyta</taxon>
        <taxon>Embryophyta</taxon>
        <taxon>Tracheophyta</taxon>
        <taxon>Spermatophyta</taxon>
        <taxon>Magnoliopsida</taxon>
        <taxon>Liliopsida</taxon>
        <taxon>Poales</taxon>
        <taxon>Poaceae</taxon>
        <taxon>BOP clade</taxon>
        <taxon>Oryzoideae</taxon>
        <taxon>Oryzeae</taxon>
        <taxon>Oryzinae</taxon>
        <taxon>Oryza</taxon>
        <taxon>Oryza sativa</taxon>
    </lineage>
</organism>
<evidence type="ECO:0000256" key="1">
    <source>
        <dbReference type="SAM" id="MobiDB-lite"/>
    </source>
</evidence>
<proteinExistence type="predicted"/>
<evidence type="ECO:0000313" key="3">
    <source>
        <dbReference type="EMBL" id="BAD03625.1"/>
    </source>
</evidence>
<protein>
    <submittedName>
        <fullName evidence="3">Uncharacterized protein</fullName>
    </submittedName>
</protein>
<reference evidence="3" key="2">
    <citation type="submission" date="2002-07" db="EMBL/GenBank/DDBJ databases">
        <title>Oryza sativa nipponbare(GA3) genomic DNA, chromosome 8, BAC clone:OSJNBa0049I01.</title>
        <authorList>
            <person name="Sasaki T."/>
            <person name="Matsumoto T."/>
            <person name="Katayose Y."/>
        </authorList>
    </citation>
    <scope>NUCLEOTIDE SEQUENCE</scope>
</reference>
<feature type="compositionally biased region" description="Low complexity" evidence="1">
    <location>
        <begin position="29"/>
        <end position="39"/>
    </location>
</feature>
<evidence type="ECO:0000313" key="2">
    <source>
        <dbReference type="EMBL" id="BAD03452.1"/>
    </source>
</evidence>
<dbReference type="AlphaFoldDB" id="Q6Z0I1"/>
<dbReference type="EMBL" id="AP004759">
    <property type="protein sequence ID" value="BAD03452.1"/>
    <property type="molecule type" value="Genomic_DNA"/>
</dbReference>
<name>Q6Z0I1_ORYSJ</name>
<feature type="region of interest" description="Disordered" evidence="1">
    <location>
        <begin position="22"/>
        <end position="85"/>
    </location>
</feature>
<sequence length="85" mass="8144">MPVAPPATTRYSARARPVCGPAGRLQRVAPPGAAPPDACGKGGGGGGGGPRWASDGKGGGSTTPDQVISDGPKPSPLTGLVLVSD</sequence>